<dbReference type="EMBL" id="CP130954">
    <property type="protein sequence ID" value="WLF51319.1"/>
    <property type="molecule type" value="Genomic_DNA"/>
</dbReference>
<reference evidence="2" key="1">
    <citation type="submission" date="2022-12" db="EMBL/GenBank/DDBJ databases">
        <authorList>
            <person name="Krivoruchko A.V."/>
            <person name="Elkin A."/>
        </authorList>
    </citation>
    <scope>NUCLEOTIDE SEQUENCE</scope>
    <source>
        <strain evidence="2">IEGM 249</strain>
    </source>
</reference>
<geneLocation type="plasmid" evidence="3 5">
    <name>pRho-VOC14-C342</name>
</geneLocation>
<evidence type="ECO:0008006" key="6">
    <source>
        <dbReference type="Google" id="ProtNLM"/>
    </source>
</evidence>
<evidence type="ECO:0000313" key="3">
    <source>
        <dbReference type="EMBL" id="WLF51319.1"/>
    </source>
</evidence>
<evidence type="ECO:0000256" key="1">
    <source>
        <dbReference type="SAM" id="MobiDB-lite"/>
    </source>
</evidence>
<keyword evidence="4" id="KW-1185">Reference proteome</keyword>
<protein>
    <recommendedName>
        <fullName evidence="6">TraD/TraG TraM recognition site domain-containing protein</fullName>
    </recommendedName>
</protein>
<feature type="region of interest" description="Disordered" evidence="1">
    <location>
        <begin position="596"/>
        <end position="656"/>
    </location>
</feature>
<reference evidence="3" key="2">
    <citation type="submission" date="2023-07" db="EMBL/GenBank/DDBJ databases">
        <title>Genomic analysis of Rhodococcus opacus VOC-14 with glycol ethers degradation activity.</title>
        <authorList>
            <person name="Narkevich D.A."/>
            <person name="Hlushen A.M."/>
            <person name="Akhremchuk A.E."/>
            <person name="Sikolenko M.A."/>
            <person name="Valentovich L.N."/>
        </authorList>
    </citation>
    <scope>NUCLEOTIDE SEQUENCE</scope>
    <source>
        <strain evidence="3">VOC-14</strain>
        <plasmid evidence="3">pRho-VOC14-C342</plasmid>
    </source>
</reference>
<keyword evidence="3" id="KW-0614">Plasmid</keyword>
<evidence type="ECO:0000313" key="5">
    <source>
        <dbReference type="Proteomes" id="UP001231166"/>
    </source>
</evidence>
<name>A0AAX3YT37_RHOOP</name>
<dbReference type="InterPro" id="IPR027417">
    <property type="entry name" value="P-loop_NTPase"/>
</dbReference>
<dbReference type="Proteomes" id="UP001066327">
    <property type="component" value="Unassembled WGS sequence"/>
</dbReference>
<accession>A0AAX3YT37</accession>
<evidence type="ECO:0000313" key="4">
    <source>
        <dbReference type="Proteomes" id="UP001066327"/>
    </source>
</evidence>
<evidence type="ECO:0000313" key="2">
    <source>
        <dbReference type="EMBL" id="MCZ4587685.1"/>
    </source>
</evidence>
<dbReference type="AlphaFoldDB" id="A0AAX3YT37"/>
<dbReference type="Proteomes" id="UP001231166">
    <property type="component" value="Plasmid pRho-VOC14-C342"/>
</dbReference>
<dbReference type="RefSeq" id="WP_269592035.1">
    <property type="nucleotide sequence ID" value="NZ_CP130954.1"/>
</dbReference>
<dbReference type="EMBL" id="JAPWIS010000017">
    <property type="protein sequence ID" value="MCZ4587685.1"/>
    <property type="molecule type" value="Genomic_DNA"/>
</dbReference>
<organism evidence="3 5">
    <name type="scientific">Rhodococcus opacus</name>
    <name type="common">Nocardia opaca</name>
    <dbReference type="NCBI Taxonomy" id="37919"/>
    <lineage>
        <taxon>Bacteria</taxon>
        <taxon>Bacillati</taxon>
        <taxon>Actinomycetota</taxon>
        <taxon>Actinomycetes</taxon>
        <taxon>Mycobacteriales</taxon>
        <taxon>Nocardiaceae</taxon>
        <taxon>Rhodococcus</taxon>
    </lineage>
</organism>
<sequence length="656" mass="71213">MTLKLIPAKSMLLRRHTSSAGRVAVGIGRYGFPAVCDLDTLKLPALVLGGPRTGKTRLANSMNAQQVRVTGGGACIIDFKGGDDIPSYWAEVAQQENRAFHHFTFNEKSSGAYRRPHPYARTQPSFYDPLVRGNGDSKTAMLLNSVDRDGDAAAYLRTAEDVVMLAFDIADLTAFSVGKGGLETLTAILDPIALEKAANQLTVDAVLRAHPSMADVDARRRVTDLQQRVAEMGQKTKGAGNLLAGAIGDSQTLISKFANSSALGGRLRPGRDATDTIDLVRAVLQGEIVVFSLPSNDYRSLAVLVSTMVLLDLQNVTSTLRKNIADVRRLTGDTSRKADATPWNPFVVQVEELGSARSTAAAAALLNLLNKSSNEGIRVMLSSQGWGDFVAVDGTGVWANQVLEQTYNLFCFQLGSDADDQAVCGFSGQVDKRKPRMKHEIDIGGRWRLWSGARSMNSGMTDSVRETRIPLGTLQELMKDDATDTREFIWIAKSPTLSAVHTVDEGPNMWFEPLRLVTVLEPPNRHDFFGDLAAVEVAERLRDEVLDKTWDRVRSDAVLAHVLSADAAAVDEPATEPAAVPLMAAAEDPWAVAVAPSRSVQQIPEPATGHRTDLDVPLPPDPGPDPWDDADSSEWGCDPWDSDRDRDPAKVEKRGR</sequence>
<feature type="compositionally biased region" description="Basic and acidic residues" evidence="1">
    <location>
        <begin position="641"/>
        <end position="656"/>
    </location>
</feature>
<proteinExistence type="predicted"/>
<gene>
    <name evidence="2" type="ORF">O4328_29025</name>
    <name evidence="3" type="ORF">Q5707_38815</name>
</gene>
<dbReference type="SUPFAM" id="SSF52540">
    <property type="entry name" value="P-loop containing nucleoside triphosphate hydrolases"/>
    <property type="match status" value="1"/>
</dbReference>